<organism evidence="1 2">
    <name type="scientific">Rhizopogon vinicolor AM-OR11-026</name>
    <dbReference type="NCBI Taxonomy" id="1314800"/>
    <lineage>
        <taxon>Eukaryota</taxon>
        <taxon>Fungi</taxon>
        <taxon>Dikarya</taxon>
        <taxon>Basidiomycota</taxon>
        <taxon>Agaricomycotina</taxon>
        <taxon>Agaricomycetes</taxon>
        <taxon>Agaricomycetidae</taxon>
        <taxon>Boletales</taxon>
        <taxon>Suillineae</taxon>
        <taxon>Rhizopogonaceae</taxon>
        <taxon>Rhizopogon</taxon>
    </lineage>
</organism>
<name>A0A1B7MHA9_9AGAM</name>
<gene>
    <name evidence="1" type="ORF">K503DRAFT_777106</name>
</gene>
<dbReference type="EMBL" id="KV449162">
    <property type="protein sequence ID" value="OAX31991.1"/>
    <property type="molecule type" value="Genomic_DNA"/>
</dbReference>
<protein>
    <submittedName>
        <fullName evidence="1">Uncharacterized protein</fullName>
    </submittedName>
</protein>
<keyword evidence="2" id="KW-1185">Reference proteome</keyword>
<evidence type="ECO:0000313" key="1">
    <source>
        <dbReference type="EMBL" id="OAX31991.1"/>
    </source>
</evidence>
<proteinExistence type="predicted"/>
<dbReference type="AlphaFoldDB" id="A0A1B7MHA9"/>
<accession>A0A1B7MHA9</accession>
<sequence length="53" mass="5846">TYLFNSCHSLNSSFRHYSSIRNVAVFTLSTTPISFLLPLSPIVHRAPALTIPG</sequence>
<dbReference type="InParanoid" id="A0A1B7MHA9"/>
<dbReference type="Proteomes" id="UP000092154">
    <property type="component" value="Unassembled WGS sequence"/>
</dbReference>
<reference evidence="1 2" key="1">
    <citation type="submission" date="2016-06" db="EMBL/GenBank/DDBJ databases">
        <title>Comparative genomics of the ectomycorrhizal sister species Rhizopogon vinicolor and Rhizopogon vesiculosus (Basidiomycota: Boletales) reveals a divergence of the mating type B locus.</title>
        <authorList>
            <consortium name="DOE Joint Genome Institute"/>
            <person name="Mujic A.B."/>
            <person name="Kuo A."/>
            <person name="Tritt A."/>
            <person name="Lipzen A."/>
            <person name="Chen C."/>
            <person name="Johnson J."/>
            <person name="Sharma A."/>
            <person name="Barry K."/>
            <person name="Grigoriev I.V."/>
            <person name="Spatafora J.W."/>
        </authorList>
    </citation>
    <scope>NUCLEOTIDE SEQUENCE [LARGE SCALE GENOMIC DNA]</scope>
    <source>
        <strain evidence="1 2">AM-OR11-026</strain>
    </source>
</reference>
<feature type="non-terminal residue" evidence="1">
    <location>
        <position position="1"/>
    </location>
</feature>
<evidence type="ECO:0000313" key="2">
    <source>
        <dbReference type="Proteomes" id="UP000092154"/>
    </source>
</evidence>